<feature type="active site" description="Charge relay system" evidence="7">
    <location>
        <position position="167"/>
    </location>
</feature>
<evidence type="ECO:0000256" key="2">
    <source>
        <dbReference type="ARBA" id="ARBA00022670"/>
    </source>
</evidence>
<evidence type="ECO:0000256" key="3">
    <source>
        <dbReference type="ARBA" id="ARBA00022801"/>
    </source>
</evidence>
<reference evidence="9 10" key="1">
    <citation type="submission" date="2019-07" db="EMBL/GenBank/DDBJ databases">
        <title>Genomics analysis of Aphanomyces spp. identifies a new class of oomycete effector associated with host adaptation.</title>
        <authorList>
            <person name="Gaulin E."/>
        </authorList>
    </citation>
    <scope>NUCLEOTIDE SEQUENCE [LARGE SCALE GENOMIC DNA]</scope>
    <source>
        <strain evidence="9 10">ATCC 201684</strain>
    </source>
</reference>
<evidence type="ECO:0000256" key="7">
    <source>
        <dbReference type="PROSITE-ProRule" id="PRU01240"/>
    </source>
</evidence>
<organism evidence="9 10">
    <name type="scientific">Aphanomyces euteiches</name>
    <dbReference type="NCBI Taxonomy" id="100861"/>
    <lineage>
        <taxon>Eukaryota</taxon>
        <taxon>Sar</taxon>
        <taxon>Stramenopiles</taxon>
        <taxon>Oomycota</taxon>
        <taxon>Saprolegniomycetes</taxon>
        <taxon>Saprolegniales</taxon>
        <taxon>Verrucalvaceae</taxon>
        <taxon>Aphanomyces</taxon>
    </lineage>
</organism>
<evidence type="ECO:0000259" key="8">
    <source>
        <dbReference type="Pfam" id="PF00082"/>
    </source>
</evidence>
<dbReference type="SUPFAM" id="SSF52743">
    <property type="entry name" value="Subtilisin-like"/>
    <property type="match status" value="1"/>
</dbReference>
<gene>
    <name evidence="9" type="ORF">Ae201684_011874</name>
</gene>
<accession>A0A6G0WTE2</accession>
<dbReference type="GO" id="GO:0006508">
    <property type="term" value="P:proteolysis"/>
    <property type="evidence" value="ECO:0007669"/>
    <property type="project" value="UniProtKB-KW"/>
</dbReference>
<dbReference type="EMBL" id="VJMJ01000151">
    <property type="protein sequence ID" value="KAF0730765.1"/>
    <property type="molecule type" value="Genomic_DNA"/>
</dbReference>
<dbReference type="InterPro" id="IPR023828">
    <property type="entry name" value="Peptidase_S8_Ser-AS"/>
</dbReference>
<name>A0A6G0WTE2_9STRA</name>
<protein>
    <recommendedName>
        <fullName evidence="6">subtilisin</fullName>
        <ecNumber evidence="6">3.4.21.62</ecNumber>
    </recommendedName>
</protein>
<keyword evidence="10" id="KW-1185">Reference proteome</keyword>
<evidence type="ECO:0000256" key="4">
    <source>
        <dbReference type="ARBA" id="ARBA00022825"/>
    </source>
</evidence>
<dbReference type="PROSITE" id="PS00138">
    <property type="entry name" value="SUBTILASE_SER"/>
    <property type="match status" value="1"/>
</dbReference>
<evidence type="ECO:0000256" key="5">
    <source>
        <dbReference type="ARBA" id="ARBA00023529"/>
    </source>
</evidence>
<dbReference type="PANTHER" id="PTHR43399:SF4">
    <property type="entry name" value="CELL WALL-ASSOCIATED PROTEASE"/>
    <property type="match status" value="1"/>
</dbReference>
<dbReference type="Gene3D" id="3.40.50.200">
    <property type="entry name" value="Peptidase S8/S53 domain"/>
    <property type="match status" value="1"/>
</dbReference>
<feature type="active site" description="Charge relay system" evidence="7">
    <location>
        <position position="203"/>
    </location>
</feature>
<dbReference type="PANTHER" id="PTHR43399">
    <property type="entry name" value="SUBTILISIN-RELATED"/>
    <property type="match status" value="1"/>
</dbReference>
<evidence type="ECO:0000313" key="9">
    <source>
        <dbReference type="EMBL" id="KAF0730765.1"/>
    </source>
</evidence>
<dbReference type="EC" id="3.4.21.62" evidence="6"/>
<dbReference type="InterPro" id="IPR000209">
    <property type="entry name" value="Peptidase_S8/S53_dom"/>
</dbReference>
<feature type="domain" description="Peptidase S8/S53" evidence="8">
    <location>
        <begin position="158"/>
        <end position="439"/>
    </location>
</feature>
<proteinExistence type="inferred from homology"/>
<dbReference type="PRINTS" id="PR00723">
    <property type="entry name" value="SUBTILISIN"/>
</dbReference>
<dbReference type="Proteomes" id="UP000481153">
    <property type="component" value="Unassembled WGS sequence"/>
</dbReference>
<dbReference type="InterPro" id="IPR051048">
    <property type="entry name" value="Peptidase_S8/S53_subtilisin"/>
</dbReference>
<feature type="active site" description="Charge relay system" evidence="7">
    <location>
        <position position="378"/>
    </location>
</feature>
<dbReference type="PROSITE" id="PS51892">
    <property type="entry name" value="SUBTILASE"/>
    <property type="match status" value="1"/>
</dbReference>
<comment type="similarity">
    <text evidence="1 7">Belongs to the peptidase S8 family.</text>
</comment>
<evidence type="ECO:0000256" key="1">
    <source>
        <dbReference type="ARBA" id="ARBA00011073"/>
    </source>
</evidence>
<keyword evidence="3 7" id="KW-0378">Hydrolase</keyword>
<sequence>MARASKIADDVVQAFQEARFANVLVYHGGTAEGLANANRVIKSQPDCIRSKEVRTALCDHATKCQACVSQVLSRYKVEKAKLFWIANVVHVANATWAVVAAMAQCKHVSSISLEPVIQLNGAKAMRELSSTAASATAKVTWGVQQIGAPNVWAKGYSGQKVVVGSIDTGVLYTHEALKGKWRQDHGWYDPKTFSRLPYDKKGHGTHTMGTILGSNGIGVAPNASYIACLGCRDDVCLADDLLACAQFMLCPTNATGGDVNCTLHPHVINNSWGGRGDYSWFDTSLAAWRAAGIVPVFPIGNDGPSCGSASNPGNSPQVIGVGATGNANILTASDVLASFSSRGGFNGRIKPDITAPGYYVWSSVISSNSSYEFWAGTSLAAPHVTGSIALLLSMNLSSTYSDVYNRLMSTADTATLTPSRQNCDWILDTQYPNNNYGFGRVNVSRAISAKTNSVVRVAVAALPDF</sequence>
<dbReference type="InterPro" id="IPR036852">
    <property type="entry name" value="Peptidase_S8/S53_dom_sf"/>
</dbReference>
<dbReference type="AlphaFoldDB" id="A0A6G0WTE2"/>
<comment type="caution">
    <text evidence="9">The sequence shown here is derived from an EMBL/GenBank/DDBJ whole genome shotgun (WGS) entry which is preliminary data.</text>
</comment>
<dbReference type="Pfam" id="PF00082">
    <property type="entry name" value="Peptidase_S8"/>
    <property type="match status" value="1"/>
</dbReference>
<comment type="catalytic activity">
    <reaction evidence="5">
        <text>Hydrolysis of proteins with broad specificity for peptide bonds, and a preference for a large uncharged residue in P1. Hydrolyzes peptide amides.</text>
        <dbReference type="EC" id="3.4.21.62"/>
    </reaction>
</comment>
<keyword evidence="2 7" id="KW-0645">Protease</keyword>
<dbReference type="VEuPathDB" id="FungiDB:AeMF1_010364"/>
<evidence type="ECO:0000256" key="6">
    <source>
        <dbReference type="ARBA" id="ARBA00023619"/>
    </source>
</evidence>
<evidence type="ECO:0000313" key="10">
    <source>
        <dbReference type="Proteomes" id="UP000481153"/>
    </source>
</evidence>
<dbReference type="GO" id="GO:0004252">
    <property type="term" value="F:serine-type endopeptidase activity"/>
    <property type="evidence" value="ECO:0007669"/>
    <property type="project" value="UniProtKB-UniRule"/>
</dbReference>
<dbReference type="InterPro" id="IPR015500">
    <property type="entry name" value="Peptidase_S8_subtilisin-rel"/>
</dbReference>
<keyword evidence="4 7" id="KW-0720">Serine protease</keyword>